<sequence length="515" mass="57457">MAYPPALQALAFVVIGCATWVIIQRRKTNLRGVLPPGPPGHWIVGTVIPKQHPHREFEKWVQLYGPVISFRQGRELIVIIGRYDVRHPALHQIHTIIFPEAAVEIMEKEGASVADRPSSIAAGDTLSGGMRTLLIGNGERLRKLRKALHSQLRPIVAAEYQPIQQANAQYHMLDLLRDPTNHMMHSQGFAASVILSLTYGKPARTLSDDPIVQEVNGGQTNLGAALVPGAYMVDAYPFLRYVPGYLSELRRQHQIELELFKSQLDNVREQMAANKDMRPCFAKMILERQKEYGLTDNEAAYLAGSMFGAGAGTSASAISIVIMAAAVFPEAQVKVQKQLDRVVGSGKLPTFQDEADLVQVTAFYLETFRWRPVSAGGFAHRATKDIIWNGYVIPAGATVYGSHWSIARDPVVFPDPERFDPQRWISADGNTIREDLKVFQFGFGRRACPGSHVATKSVFINTALLLWAFRISQDDKKPIDTLAFTNTANAHPLPFSVRFEPRRDKKEMEQLLRET</sequence>
<keyword evidence="11" id="KW-1133">Transmembrane helix</keyword>
<evidence type="ECO:0000256" key="2">
    <source>
        <dbReference type="ARBA" id="ARBA00005179"/>
    </source>
</evidence>
<evidence type="ECO:0000313" key="13">
    <source>
        <dbReference type="Proteomes" id="UP000620124"/>
    </source>
</evidence>
<keyword evidence="5 9" id="KW-0479">Metal-binding</keyword>
<evidence type="ECO:0000256" key="9">
    <source>
        <dbReference type="PIRSR" id="PIRSR602401-1"/>
    </source>
</evidence>
<dbReference type="InterPro" id="IPR036396">
    <property type="entry name" value="Cyt_P450_sf"/>
</dbReference>
<evidence type="ECO:0000256" key="3">
    <source>
        <dbReference type="ARBA" id="ARBA00010617"/>
    </source>
</evidence>
<keyword evidence="4 9" id="KW-0349">Heme</keyword>
<dbReference type="PANTHER" id="PTHR46300:SF1">
    <property type="entry name" value="P450, PUTATIVE (EUROFUNG)-RELATED"/>
    <property type="match status" value="1"/>
</dbReference>
<evidence type="ECO:0000256" key="10">
    <source>
        <dbReference type="RuleBase" id="RU000461"/>
    </source>
</evidence>
<feature type="binding site" description="axial binding residue" evidence="9">
    <location>
        <position position="448"/>
    </location>
    <ligand>
        <name>heme</name>
        <dbReference type="ChEBI" id="CHEBI:30413"/>
    </ligand>
    <ligandPart>
        <name>Fe</name>
        <dbReference type="ChEBI" id="CHEBI:18248"/>
    </ligandPart>
</feature>
<dbReference type="InterPro" id="IPR002401">
    <property type="entry name" value="Cyt_P450_E_grp-I"/>
</dbReference>
<evidence type="ECO:0000256" key="7">
    <source>
        <dbReference type="ARBA" id="ARBA00023004"/>
    </source>
</evidence>
<dbReference type="PRINTS" id="PR00463">
    <property type="entry name" value="EP450I"/>
</dbReference>
<keyword evidence="11" id="KW-0812">Transmembrane</keyword>
<proteinExistence type="inferred from homology"/>
<dbReference type="GO" id="GO:0020037">
    <property type="term" value="F:heme binding"/>
    <property type="evidence" value="ECO:0007669"/>
    <property type="project" value="InterPro"/>
</dbReference>
<evidence type="ECO:0000256" key="11">
    <source>
        <dbReference type="SAM" id="Phobius"/>
    </source>
</evidence>
<keyword evidence="6 10" id="KW-0560">Oxidoreductase</keyword>
<keyword evidence="11" id="KW-0472">Membrane</keyword>
<dbReference type="Proteomes" id="UP000620124">
    <property type="component" value="Unassembled WGS sequence"/>
</dbReference>
<dbReference type="PANTHER" id="PTHR46300">
    <property type="entry name" value="P450, PUTATIVE (EUROFUNG)-RELATED-RELATED"/>
    <property type="match status" value="1"/>
</dbReference>
<evidence type="ECO:0000256" key="5">
    <source>
        <dbReference type="ARBA" id="ARBA00022723"/>
    </source>
</evidence>
<dbReference type="SUPFAM" id="SSF48264">
    <property type="entry name" value="Cytochrome P450"/>
    <property type="match status" value="1"/>
</dbReference>
<evidence type="ECO:0000256" key="6">
    <source>
        <dbReference type="ARBA" id="ARBA00023002"/>
    </source>
</evidence>
<evidence type="ECO:0000313" key="12">
    <source>
        <dbReference type="EMBL" id="KAF7350486.1"/>
    </source>
</evidence>
<comment type="caution">
    <text evidence="12">The sequence shown here is derived from an EMBL/GenBank/DDBJ whole genome shotgun (WGS) entry which is preliminary data.</text>
</comment>
<keyword evidence="8 10" id="KW-0503">Monooxygenase</keyword>
<keyword evidence="7 9" id="KW-0408">Iron</keyword>
<dbReference type="Gene3D" id="1.10.630.10">
    <property type="entry name" value="Cytochrome P450"/>
    <property type="match status" value="1"/>
</dbReference>
<accession>A0A8H7CWD7</accession>
<evidence type="ECO:0000256" key="1">
    <source>
        <dbReference type="ARBA" id="ARBA00001971"/>
    </source>
</evidence>
<dbReference type="InterPro" id="IPR001128">
    <property type="entry name" value="Cyt_P450"/>
</dbReference>
<dbReference type="GO" id="GO:0005506">
    <property type="term" value="F:iron ion binding"/>
    <property type="evidence" value="ECO:0007669"/>
    <property type="project" value="InterPro"/>
</dbReference>
<comment type="cofactor">
    <cofactor evidence="1 9">
        <name>heme</name>
        <dbReference type="ChEBI" id="CHEBI:30413"/>
    </cofactor>
</comment>
<dbReference type="InterPro" id="IPR017972">
    <property type="entry name" value="Cyt_P450_CS"/>
</dbReference>
<dbReference type="EMBL" id="JACAZI010000010">
    <property type="protein sequence ID" value="KAF7350486.1"/>
    <property type="molecule type" value="Genomic_DNA"/>
</dbReference>
<dbReference type="AlphaFoldDB" id="A0A8H7CWD7"/>
<dbReference type="OrthoDB" id="2789670at2759"/>
<evidence type="ECO:0000256" key="4">
    <source>
        <dbReference type="ARBA" id="ARBA00022617"/>
    </source>
</evidence>
<evidence type="ECO:0000256" key="8">
    <source>
        <dbReference type="ARBA" id="ARBA00023033"/>
    </source>
</evidence>
<comment type="similarity">
    <text evidence="3 10">Belongs to the cytochrome P450 family.</text>
</comment>
<dbReference type="InterPro" id="IPR050364">
    <property type="entry name" value="Cytochrome_P450_fung"/>
</dbReference>
<dbReference type="PROSITE" id="PS00086">
    <property type="entry name" value="CYTOCHROME_P450"/>
    <property type="match status" value="1"/>
</dbReference>
<comment type="pathway">
    <text evidence="2">Secondary metabolite biosynthesis.</text>
</comment>
<protein>
    <submittedName>
        <fullName evidence="12">Cytochrome P450</fullName>
    </submittedName>
</protein>
<dbReference type="CDD" id="cd11065">
    <property type="entry name" value="CYP64-like"/>
    <property type="match status" value="1"/>
</dbReference>
<name>A0A8H7CWD7_9AGAR</name>
<reference evidence="12" key="1">
    <citation type="submission" date="2020-05" db="EMBL/GenBank/DDBJ databases">
        <title>Mycena genomes resolve the evolution of fungal bioluminescence.</title>
        <authorList>
            <person name="Tsai I.J."/>
        </authorList>
    </citation>
    <scope>NUCLEOTIDE SEQUENCE</scope>
    <source>
        <strain evidence="12">CCC161011</strain>
    </source>
</reference>
<organism evidence="12 13">
    <name type="scientific">Mycena venus</name>
    <dbReference type="NCBI Taxonomy" id="2733690"/>
    <lineage>
        <taxon>Eukaryota</taxon>
        <taxon>Fungi</taxon>
        <taxon>Dikarya</taxon>
        <taxon>Basidiomycota</taxon>
        <taxon>Agaricomycotina</taxon>
        <taxon>Agaricomycetes</taxon>
        <taxon>Agaricomycetidae</taxon>
        <taxon>Agaricales</taxon>
        <taxon>Marasmiineae</taxon>
        <taxon>Mycenaceae</taxon>
        <taxon>Mycena</taxon>
    </lineage>
</organism>
<dbReference type="GO" id="GO:0016705">
    <property type="term" value="F:oxidoreductase activity, acting on paired donors, with incorporation or reduction of molecular oxygen"/>
    <property type="evidence" value="ECO:0007669"/>
    <property type="project" value="InterPro"/>
</dbReference>
<dbReference type="Pfam" id="PF00067">
    <property type="entry name" value="p450"/>
    <property type="match status" value="1"/>
</dbReference>
<gene>
    <name evidence="12" type="ORF">MVEN_01354200</name>
</gene>
<feature type="transmembrane region" description="Helical" evidence="11">
    <location>
        <begin position="6"/>
        <end position="23"/>
    </location>
</feature>
<dbReference type="GO" id="GO:0004497">
    <property type="term" value="F:monooxygenase activity"/>
    <property type="evidence" value="ECO:0007669"/>
    <property type="project" value="UniProtKB-KW"/>
</dbReference>
<keyword evidence="13" id="KW-1185">Reference proteome</keyword>